<dbReference type="PROSITE" id="PS50082">
    <property type="entry name" value="WD_REPEATS_2"/>
    <property type="match status" value="1"/>
</dbReference>
<evidence type="ECO:0000256" key="5">
    <source>
        <dbReference type="ARBA" id="ARBA00022737"/>
    </source>
</evidence>
<name>A0A1E4T5Q1_9ASCO</name>
<keyword evidence="11" id="KW-1185">Reference proteome</keyword>
<feature type="repeat" description="WD" evidence="7">
    <location>
        <begin position="129"/>
        <end position="160"/>
    </location>
</feature>
<dbReference type="GO" id="GO:0006261">
    <property type="term" value="P:DNA-templated DNA replication"/>
    <property type="evidence" value="ECO:0007669"/>
    <property type="project" value="TreeGrafter"/>
</dbReference>
<dbReference type="GO" id="GO:0120330">
    <property type="term" value="C:rixosome complex"/>
    <property type="evidence" value="ECO:0007669"/>
    <property type="project" value="UniProtKB-UniRule"/>
</dbReference>
<accession>A0A1E4T5Q1</accession>
<keyword evidence="9" id="KW-0175">Coiled coil</keyword>
<gene>
    <name evidence="10" type="ORF">CANARDRAFT_195252</name>
</gene>
<dbReference type="GO" id="GO:0006364">
    <property type="term" value="P:rRNA processing"/>
    <property type="evidence" value="ECO:0007669"/>
    <property type="project" value="UniProtKB-UniRule"/>
</dbReference>
<evidence type="ECO:0000256" key="8">
    <source>
        <dbReference type="RuleBase" id="RU369067"/>
    </source>
</evidence>
<sequence length="478" mass="53572">MDEIVFYNSCGDPSDKQYSTSFGYLSSIHTSNQYSQYRQCYSNINASCLTGIGQGEKLIVACKGKALVHVYLYGKESPEQKIPVPEELTTLEICKDPINSNKSWLLIGGGVSGRLYVWELSSGLLLTVKEAHYQSVSVIKYSKGFLVSGGLDSRVVVWKILDLISSSNDYEDNNKKVIKPYCIITDNSLPITDLIITGGLITDLKLYTCSKDSTIRCYELISKQLISTFVAPFPVDSIACDPAYRSLYVGLSNGTIRMIPLYQTSTKTKILEHVGGNGKIITLKNDFELNETFISHQQNLNDGEECNITQLQVGFDGTTLISGDSKGRLFISDIITKQTNKRLKNLVGSISCLKLFKIELNSIKLSKNNNDKNIIRTIPVLKRVLVESTDLKKHEILIKLQGGNNNQIDSFENGNDFDMNSFLNQVQNEEKWFINYSNVDSTVNNKNNDNNNDDIIQLKEQLKKIQDENAELKAKVNK</sequence>
<dbReference type="OrthoDB" id="756370at2759"/>
<dbReference type="GO" id="GO:0005656">
    <property type="term" value="C:nuclear pre-replicative complex"/>
    <property type="evidence" value="ECO:0007669"/>
    <property type="project" value="TreeGrafter"/>
</dbReference>
<protein>
    <recommendedName>
        <fullName evidence="6 8">Pre-rRNA-processing protein IPI3</fullName>
    </recommendedName>
</protein>
<evidence type="ECO:0000256" key="9">
    <source>
        <dbReference type="SAM" id="Coils"/>
    </source>
</evidence>
<dbReference type="InterPro" id="IPR015943">
    <property type="entry name" value="WD40/YVTN_repeat-like_dom_sf"/>
</dbReference>
<comment type="similarity">
    <text evidence="2 8">Belongs to the WD repeat IPI3/WDR18 family.</text>
</comment>
<keyword evidence="8" id="KW-0539">Nucleus</keyword>
<dbReference type="STRING" id="983967.A0A1E4T5Q1"/>
<comment type="subcellular location">
    <subcellularLocation>
        <location evidence="8">Nucleus</location>
    </subcellularLocation>
</comment>
<evidence type="ECO:0000256" key="6">
    <source>
        <dbReference type="ARBA" id="ARBA00026229"/>
    </source>
</evidence>
<comment type="function">
    <text evidence="1 8">Component of the RIX1 complex required for processing of ITS2 sequences from 35S pre-rRNA.</text>
</comment>
<keyword evidence="8" id="KW-0698">rRNA processing</keyword>
<evidence type="ECO:0000256" key="1">
    <source>
        <dbReference type="ARBA" id="ARBA00002355"/>
    </source>
</evidence>
<dbReference type="SUPFAM" id="SSF50978">
    <property type="entry name" value="WD40 repeat-like"/>
    <property type="match status" value="1"/>
</dbReference>
<proteinExistence type="inferred from homology"/>
<evidence type="ECO:0000256" key="4">
    <source>
        <dbReference type="ARBA" id="ARBA00022574"/>
    </source>
</evidence>
<evidence type="ECO:0000256" key="3">
    <source>
        <dbReference type="ARBA" id="ARBA00011141"/>
    </source>
</evidence>
<dbReference type="SMART" id="SM00320">
    <property type="entry name" value="WD40"/>
    <property type="match status" value="5"/>
</dbReference>
<dbReference type="Proteomes" id="UP000094801">
    <property type="component" value="Unassembled WGS sequence"/>
</dbReference>
<evidence type="ECO:0000256" key="2">
    <source>
        <dbReference type="ARBA" id="ARBA00010143"/>
    </source>
</evidence>
<dbReference type="Gene3D" id="2.130.10.10">
    <property type="entry name" value="YVTN repeat-like/Quinoprotein amine dehydrogenase"/>
    <property type="match status" value="2"/>
</dbReference>
<evidence type="ECO:0000313" key="10">
    <source>
        <dbReference type="EMBL" id="ODV87083.1"/>
    </source>
</evidence>
<dbReference type="InterPro" id="IPR045227">
    <property type="entry name" value="WDR18/Ipi3/RID3"/>
</dbReference>
<dbReference type="PANTHER" id="PTHR18763">
    <property type="entry name" value="WD-REPEAT PROTEIN 18"/>
    <property type="match status" value="1"/>
</dbReference>
<evidence type="ECO:0000256" key="7">
    <source>
        <dbReference type="PROSITE-ProRule" id="PRU00221"/>
    </source>
</evidence>
<organism evidence="10 11">
    <name type="scientific">[Candida] arabinofermentans NRRL YB-2248</name>
    <dbReference type="NCBI Taxonomy" id="983967"/>
    <lineage>
        <taxon>Eukaryota</taxon>
        <taxon>Fungi</taxon>
        <taxon>Dikarya</taxon>
        <taxon>Ascomycota</taxon>
        <taxon>Saccharomycotina</taxon>
        <taxon>Pichiomycetes</taxon>
        <taxon>Pichiales</taxon>
        <taxon>Pichiaceae</taxon>
        <taxon>Ogataea</taxon>
        <taxon>Ogataea/Candida clade</taxon>
    </lineage>
</organism>
<keyword evidence="4 7" id="KW-0853">WD repeat</keyword>
<keyword evidence="5" id="KW-0677">Repeat</keyword>
<comment type="subunit">
    <text evidence="3 8">Component of the RIX1 complex, composed of IPI1, RIX1/IPI2 and IPI3 in a 1:2:2 stoichiometry. The complex interacts (via RIX1) with MDN1 (via its hexameric AAA ATPase ring) and the pre-60S ribosome particles.</text>
</comment>
<evidence type="ECO:0000313" key="11">
    <source>
        <dbReference type="Proteomes" id="UP000094801"/>
    </source>
</evidence>
<dbReference type="PANTHER" id="PTHR18763:SF0">
    <property type="entry name" value="WD REPEAT-CONTAINING PROTEIN 18"/>
    <property type="match status" value="1"/>
</dbReference>
<dbReference type="AlphaFoldDB" id="A0A1E4T5Q1"/>
<dbReference type="EMBL" id="KV453848">
    <property type="protein sequence ID" value="ODV87083.1"/>
    <property type="molecule type" value="Genomic_DNA"/>
</dbReference>
<reference evidence="11" key="1">
    <citation type="submission" date="2016-04" db="EMBL/GenBank/DDBJ databases">
        <title>Comparative genomics of biotechnologically important yeasts.</title>
        <authorList>
            <consortium name="DOE Joint Genome Institute"/>
            <person name="Riley R."/>
            <person name="Haridas S."/>
            <person name="Wolfe K.H."/>
            <person name="Lopes M.R."/>
            <person name="Hittinger C.T."/>
            <person name="Goker M."/>
            <person name="Salamov A."/>
            <person name="Wisecaver J."/>
            <person name="Long T.M."/>
            <person name="Aerts A.L."/>
            <person name="Barry K."/>
            <person name="Choi C."/>
            <person name="Clum A."/>
            <person name="Coughlan A.Y."/>
            <person name="Deshpande S."/>
            <person name="Douglass A.P."/>
            <person name="Hanson S.J."/>
            <person name="Klenk H.-P."/>
            <person name="Labutti K."/>
            <person name="Lapidus A."/>
            <person name="Lindquist E."/>
            <person name="Lipzen A."/>
            <person name="Meier-Kolthoff J.P."/>
            <person name="Ohm R.A."/>
            <person name="Otillar R.P."/>
            <person name="Pangilinan J."/>
            <person name="Peng Y."/>
            <person name="Rokas A."/>
            <person name="Rosa C.A."/>
            <person name="Scheuner C."/>
            <person name="Sibirny A.A."/>
            <person name="Slot J.C."/>
            <person name="Stielow J.B."/>
            <person name="Sun H."/>
            <person name="Kurtzman C.P."/>
            <person name="Blackwell M."/>
            <person name="Grigoriev I.V."/>
            <person name="Jeffries T.W."/>
        </authorList>
    </citation>
    <scope>NUCLEOTIDE SEQUENCE [LARGE SCALE GENOMIC DNA]</scope>
    <source>
        <strain evidence="11">NRRL YB-2248</strain>
    </source>
</reference>
<dbReference type="InterPro" id="IPR036322">
    <property type="entry name" value="WD40_repeat_dom_sf"/>
</dbReference>
<dbReference type="InterPro" id="IPR001680">
    <property type="entry name" value="WD40_rpt"/>
</dbReference>
<feature type="coiled-coil region" evidence="9">
    <location>
        <begin position="448"/>
        <end position="478"/>
    </location>
</feature>